<feature type="compositionally biased region" description="Basic residues" evidence="1">
    <location>
        <begin position="50"/>
        <end position="59"/>
    </location>
</feature>
<dbReference type="Proteomes" id="UP001629462">
    <property type="component" value="Unassembled WGS sequence"/>
</dbReference>
<proteinExistence type="predicted"/>
<keyword evidence="4" id="KW-1185">Reference proteome</keyword>
<dbReference type="RefSeq" id="WP_250484089.1">
    <property type="nucleotide sequence ID" value="NZ_JAQQDB010000005.1"/>
</dbReference>
<dbReference type="EMBL" id="JAQQDB010000005">
    <property type="protein sequence ID" value="MFM0517154.1"/>
    <property type="molecule type" value="Genomic_DNA"/>
</dbReference>
<evidence type="ECO:0000256" key="2">
    <source>
        <dbReference type="SAM" id="SignalP"/>
    </source>
</evidence>
<feature type="compositionally biased region" description="Polar residues" evidence="1">
    <location>
        <begin position="72"/>
        <end position="84"/>
    </location>
</feature>
<feature type="compositionally biased region" description="Polar residues" evidence="1">
    <location>
        <begin position="28"/>
        <end position="47"/>
    </location>
</feature>
<feature type="signal peptide" evidence="2">
    <location>
        <begin position="1"/>
        <end position="25"/>
    </location>
</feature>
<feature type="chain" id="PRO_5045420878" description="Pentapeptide MXKDX repeat protein" evidence="2">
    <location>
        <begin position="26"/>
        <end position="84"/>
    </location>
</feature>
<feature type="region of interest" description="Disordered" evidence="1">
    <location>
        <begin position="25"/>
        <end position="84"/>
    </location>
</feature>
<protein>
    <recommendedName>
        <fullName evidence="5">Pentapeptide MXKDX repeat protein</fullName>
    </recommendedName>
</protein>
<gene>
    <name evidence="3" type="ORF">PQR08_06925</name>
</gene>
<reference evidence="3 4" key="1">
    <citation type="journal article" date="2024" name="Chem. Sci.">
        <title>Discovery of megapolipeptins by genome mining of a Burkholderiales bacteria collection.</title>
        <authorList>
            <person name="Paulo B.S."/>
            <person name="Recchia M.J.J."/>
            <person name="Lee S."/>
            <person name="Fergusson C.H."/>
            <person name="Romanowski S.B."/>
            <person name="Hernandez A."/>
            <person name="Krull N."/>
            <person name="Liu D.Y."/>
            <person name="Cavanagh H."/>
            <person name="Bos A."/>
            <person name="Gray C.A."/>
            <person name="Murphy B.T."/>
            <person name="Linington R.G."/>
            <person name="Eustaquio A.S."/>
        </authorList>
    </citation>
    <scope>NUCLEOTIDE SEQUENCE [LARGE SCALE GENOMIC DNA]</scope>
    <source>
        <strain evidence="3 4">RL17-374-BIF-D</strain>
    </source>
</reference>
<name>A0ABW9CHP3_9BURK</name>
<evidence type="ECO:0000313" key="3">
    <source>
        <dbReference type="EMBL" id="MFM0517154.1"/>
    </source>
</evidence>
<keyword evidence="2" id="KW-0732">Signal</keyword>
<evidence type="ECO:0008006" key="5">
    <source>
        <dbReference type="Google" id="ProtNLM"/>
    </source>
</evidence>
<evidence type="ECO:0000313" key="4">
    <source>
        <dbReference type="Proteomes" id="UP001629462"/>
    </source>
</evidence>
<comment type="caution">
    <text evidence="3">The sequence shown here is derived from an EMBL/GenBank/DDBJ whole genome shotgun (WGS) entry which is preliminary data.</text>
</comment>
<evidence type="ECO:0000256" key="1">
    <source>
        <dbReference type="SAM" id="MobiDB-lite"/>
    </source>
</evidence>
<accession>A0ABW9CHP3</accession>
<organism evidence="3 4">
    <name type="scientific">Caballeronia jiangsuensis</name>
    <dbReference type="NCBI Taxonomy" id="1458357"/>
    <lineage>
        <taxon>Bacteria</taxon>
        <taxon>Pseudomonadati</taxon>
        <taxon>Pseudomonadota</taxon>
        <taxon>Betaproteobacteria</taxon>
        <taxon>Burkholderiales</taxon>
        <taxon>Burkholderiaceae</taxon>
        <taxon>Caballeronia</taxon>
    </lineage>
</organism>
<sequence>MNRNKLLIAITAGLVAATTATGAFAQTSSGNSSGAMGNDATDNSAAPMTQKKHKMHKQSAHAGTKKTPAAETGNNSATDSGQSK</sequence>